<reference evidence="2" key="1">
    <citation type="submission" date="2018-11" db="EMBL/GenBank/DDBJ databases">
        <authorList>
            <person name="Alioto T."/>
            <person name="Alioto T."/>
        </authorList>
    </citation>
    <scope>NUCLEOTIDE SEQUENCE</scope>
</reference>
<evidence type="ECO:0000313" key="2">
    <source>
        <dbReference type="EMBL" id="VDI32863.1"/>
    </source>
</evidence>
<sequence length="337" mass="38777">MLKNINIRHGGSMLHLRWEVSRAGAVIKLLAIAARLHLVYILEKEKGLWLILRRKLIAQLANDYRWGAITEWLRLSQTMCGGLNQEISIEKEERRIETLAKPKRVPSEFQDDRRSVYWIESNPPTPGPNGVTVIVATKRVSELAQHRVPHQYKHDRPSPIWPVRQTALEQEASERINQLSMHKNAHPQHAYDRTAYIEVSPGAKRAASTERIEMLSRPKMRQDRFGMDETEWGQYFPVSDAAKKATASGRIESLAESKRYHAMFQNEKPVQWPVDDGAMKAIASLEIQKLARPRSRTMIKDDYDPYKVPMAARRARATPRLDELCVPLPRKTRAKKA</sequence>
<dbReference type="GO" id="GO:0007283">
    <property type="term" value="P:spermatogenesis"/>
    <property type="evidence" value="ECO:0007669"/>
    <property type="project" value="TreeGrafter"/>
</dbReference>
<dbReference type="Pfam" id="PF14912">
    <property type="entry name" value="THEG"/>
    <property type="match status" value="4"/>
</dbReference>
<evidence type="ECO:0000313" key="3">
    <source>
        <dbReference type="Proteomes" id="UP000596742"/>
    </source>
</evidence>
<accession>A0A8B6EDU5</accession>
<dbReference type="AlphaFoldDB" id="A0A8B6EDU5"/>
<dbReference type="EMBL" id="UYJE01004972">
    <property type="protein sequence ID" value="VDI32863.1"/>
    <property type="molecule type" value="Genomic_DNA"/>
</dbReference>
<protein>
    <recommendedName>
        <fullName evidence="4">Testicular haploid expressed gene protein-like</fullName>
    </recommendedName>
</protein>
<gene>
    <name evidence="2" type="ORF">MGAL_10B066019</name>
</gene>
<dbReference type="OrthoDB" id="25466at2759"/>
<dbReference type="PANTHER" id="PTHR15901:SF16">
    <property type="entry name" value="TESTICULAR HAPLOID EXPRESSED GENE PROTEIN"/>
    <property type="match status" value="1"/>
</dbReference>
<dbReference type="Proteomes" id="UP000596742">
    <property type="component" value="Unassembled WGS sequence"/>
</dbReference>
<dbReference type="SMART" id="SM00705">
    <property type="entry name" value="THEG"/>
    <property type="match status" value="6"/>
</dbReference>
<proteinExistence type="predicted"/>
<dbReference type="InterPro" id="IPR042401">
    <property type="entry name" value="SPMAP2-like"/>
</dbReference>
<name>A0A8B6EDU5_MYTGA</name>
<keyword evidence="3" id="KW-1185">Reference proteome</keyword>
<dbReference type="PANTHER" id="PTHR15901">
    <property type="entry name" value="TESTICULAR HAPLOID EXPRESSED GENE PROTEIN"/>
    <property type="match status" value="1"/>
</dbReference>
<dbReference type="InterPro" id="IPR006623">
    <property type="entry name" value="THEG"/>
</dbReference>
<evidence type="ECO:0008006" key="4">
    <source>
        <dbReference type="Google" id="ProtNLM"/>
    </source>
</evidence>
<comment type="caution">
    <text evidence="2">The sequence shown here is derived from an EMBL/GenBank/DDBJ whole genome shotgun (WGS) entry which is preliminary data.</text>
</comment>
<keyword evidence="1" id="KW-0677">Repeat</keyword>
<organism evidence="2 3">
    <name type="scientific">Mytilus galloprovincialis</name>
    <name type="common">Mediterranean mussel</name>
    <dbReference type="NCBI Taxonomy" id="29158"/>
    <lineage>
        <taxon>Eukaryota</taxon>
        <taxon>Metazoa</taxon>
        <taxon>Spiralia</taxon>
        <taxon>Lophotrochozoa</taxon>
        <taxon>Mollusca</taxon>
        <taxon>Bivalvia</taxon>
        <taxon>Autobranchia</taxon>
        <taxon>Pteriomorphia</taxon>
        <taxon>Mytilida</taxon>
        <taxon>Mytiloidea</taxon>
        <taxon>Mytilidae</taxon>
        <taxon>Mytilinae</taxon>
        <taxon>Mytilus</taxon>
    </lineage>
</organism>
<evidence type="ECO:0000256" key="1">
    <source>
        <dbReference type="ARBA" id="ARBA00022737"/>
    </source>
</evidence>